<feature type="domain" description="SSD" evidence="8">
    <location>
        <begin position="515"/>
        <end position="679"/>
    </location>
</feature>
<feature type="transmembrane region" description="Helical" evidence="7">
    <location>
        <begin position="542"/>
        <end position="560"/>
    </location>
</feature>
<dbReference type="InterPro" id="IPR004869">
    <property type="entry name" value="MMPL_dom"/>
</dbReference>
<dbReference type="EMBL" id="CP114014">
    <property type="protein sequence ID" value="XAY05690.1"/>
    <property type="molecule type" value="Genomic_DNA"/>
</dbReference>
<dbReference type="GO" id="GO:0022857">
    <property type="term" value="F:transmembrane transporter activity"/>
    <property type="evidence" value="ECO:0007669"/>
    <property type="project" value="InterPro"/>
</dbReference>
<feature type="transmembrane region" description="Helical" evidence="7">
    <location>
        <begin position="199"/>
        <end position="219"/>
    </location>
</feature>
<dbReference type="InterPro" id="IPR001036">
    <property type="entry name" value="Acrflvin-R"/>
</dbReference>
<dbReference type="Pfam" id="PF03176">
    <property type="entry name" value="MMPL"/>
    <property type="match status" value="2"/>
</dbReference>
<feature type="transmembrane region" description="Helical" evidence="7">
    <location>
        <begin position="274"/>
        <end position="295"/>
    </location>
</feature>
<organism evidence="9">
    <name type="scientific">Paraconexibacter sp. AEG42_29</name>
    <dbReference type="NCBI Taxonomy" id="2997339"/>
    <lineage>
        <taxon>Bacteria</taxon>
        <taxon>Bacillati</taxon>
        <taxon>Actinomycetota</taxon>
        <taxon>Thermoleophilia</taxon>
        <taxon>Solirubrobacterales</taxon>
        <taxon>Paraconexibacteraceae</taxon>
        <taxon>Paraconexibacter</taxon>
    </lineage>
</organism>
<comment type="similarity">
    <text evidence="2">Belongs to the resistance-nodulation-cell division (RND) (TC 2.A.6) family. MmpL subfamily.</text>
</comment>
<dbReference type="AlphaFoldDB" id="A0AAU7AVS4"/>
<feature type="transmembrane region" description="Helical" evidence="7">
    <location>
        <begin position="225"/>
        <end position="246"/>
    </location>
</feature>
<feature type="transmembrane region" description="Helical" evidence="7">
    <location>
        <begin position="580"/>
        <end position="601"/>
    </location>
</feature>
<reference evidence="9" key="1">
    <citation type="submission" date="2022-12" db="EMBL/GenBank/DDBJ databases">
        <title>Paraconexibacter alkalitolerans sp. nov. and Baekduia alba sp. nov., isolated from soil and emended description of the genera Paraconexibacter (Chun et al., 2020) and Baekduia (An et al., 2020).</title>
        <authorList>
            <person name="Vieira S."/>
            <person name="Huber K.J."/>
            <person name="Geppert A."/>
            <person name="Wolf J."/>
            <person name="Neumann-Schaal M."/>
            <person name="Muesken M."/>
            <person name="Overmann J."/>
        </authorList>
    </citation>
    <scope>NUCLEOTIDE SEQUENCE</scope>
    <source>
        <strain evidence="9">AEG42_29</strain>
    </source>
</reference>
<keyword evidence="5 7" id="KW-1133">Transmembrane helix</keyword>
<evidence type="ECO:0000256" key="2">
    <source>
        <dbReference type="ARBA" id="ARBA00010157"/>
    </source>
</evidence>
<feature type="transmembrane region" description="Helical" evidence="7">
    <location>
        <begin position="515"/>
        <end position="535"/>
    </location>
</feature>
<feature type="transmembrane region" description="Helical" evidence="7">
    <location>
        <begin position="357"/>
        <end position="376"/>
    </location>
</feature>
<feature type="transmembrane region" description="Helical" evidence="7">
    <location>
        <begin position="175"/>
        <end position="192"/>
    </location>
</feature>
<keyword evidence="3" id="KW-1003">Cell membrane</keyword>
<dbReference type="PRINTS" id="PR00702">
    <property type="entry name" value="ACRIFLAVINRP"/>
</dbReference>
<evidence type="ECO:0000256" key="4">
    <source>
        <dbReference type="ARBA" id="ARBA00022692"/>
    </source>
</evidence>
<evidence type="ECO:0000256" key="6">
    <source>
        <dbReference type="ARBA" id="ARBA00023136"/>
    </source>
</evidence>
<accession>A0AAU7AVS4</accession>
<evidence type="ECO:0000256" key="3">
    <source>
        <dbReference type="ARBA" id="ARBA00022475"/>
    </source>
</evidence>
<evidence type="ECO:0000256" key="1">
    <source>
        <dbReference type="ARBA" id="ARBA00004651"/>
    </source>
</evidence>
<dbReference type="KEGG" id="parq:DSM112329_02548"/>
<evidence type="ECO:0000256" key="5">
    <source>
        <dbReference type="ARBA" id="ARBA00022989"/>
    </source>
</evidence>
<feature type="transmembrane region" description="Helical" evidence="7">
    <location>
        <begin position="301"/>
        <end position="322"/>
    </location>
</feature>
<dbReference type="RefSeq" id="WP_354702194.1">
    <property type="nucleotide sequence ID" value="NZ_CP114014.1"/>
</dbReference>
<feature type="transmembrane region" description="Helical" evidence="7">
    <location>
        <begin position="622"/>
        <end position="645"/>
    </location>
</feature>
<evidence type="ECO:0000313" key="9">
    <source>
        <dbReference type="EMBL" id="XAY05690.1"/>
    </source>
</evidence>
<dbReference type="SUPFAM" id="SSF82866">
    <property type="entry name" value="Multidrug efflux transporter AcrB transmembrane domain"/>
    <property type="match status" value="2"/>
</dbReference>
<feature type="transmembrane region" description="Helical" evidence="7">
    <location>
        <begin position="657"/>
        <end position="681"/>
    </location>
</feature>
<comment type="subcellular location">
    <subcellularLocation>
        <location evidence="1">Cell membrane</location>
        <topology evidence="1">Multi-pass membrane protein</topology>
    </subcellularLocation>
</comment>
<name>A0AAU7AVS4_9ACTN</name>
<evidence type="ECO:0000259" key="8">
    <source>
        <dbReference type="PROSITE" id="PS50156"/>
    </source>
</evidence>
<dbReference type="PANTHER" id="PTHR33406">
    <property type="entry name" value="MEMBRANE PROTEIN MJ1562-RELATED"/>
    <property type="match status" value="1"/>
</dbReference>
<sequence length="714" mass="74338">MRSLAAWCHDRHRLVIGIWIAAVLLAAGGAGASGGGFVDNFSLPGSESQKAVDLLKDKFPQAAGDSSQIVFKAESGTLADPAKQKRIGEVVKEISALPSVAAVVPPDAKTGSVSRDGTIGFATLAFEAQASDLEKKDVETVIETAEAAAGNGLDVNLGGFAIKFAQQQEQSATELIGIVVAIIVLVLVLGSLAAMAMPLIVAISALAVAMSLVFASSAVFDIASFAPSLAVMIALGVGIDYALLVINRFRGERTRGSDIREATLTAMDSAGRTVLFAGTTVVIALLGMLLLGLSFLNGPAIASALAVALTMFGSLTLLPALLGSRMGRRVKLGSTVDAEDRKRPFGRWAHAVQRRPHVVAIASIALLLVVASPILGMRLGSSDSGSDAKGSTTRVAYDQLAEGFGAGFNGPLLLVAQLEKPGDTDALAQLRTAVEGTKNVAAVAQPVLNGAKDTATLTAFPSSKPQDEATDDLLSTLRDDVIPGVEKSAGMQVSVGGSTATTADFSDKLAEKLPLFIAVVVGLSLLLLIIVFRSFVIPLKAAAMNLLSVGASLGVITFVFQDGHLASLIGVDSTGPIESFFPVFLFSVVFGLSMDYEVFLVSRMHEEWEKHGDATAAVRRGLALTGKVIMAAAIIMISVFASFMLGGDRTIKLFGLGLASAILFDAFVIRLALVPALMFLFGKWSWWMPSGLERRLPRLSVEGPSETAASGTTA</sequence>
<gene>
    <name evidence="9" type="primary">ydfJ_2</name>
    <name evidence="9" type="ORF">DSM112329_02548</name>
</gene>
<dbReference type="InterPro" id="IPR050545">
    <property type="entry name" value="Mycobact_MmpL"/>
</dbReference>
<keyword evidence="6 7" id="KW-0472">Membrane</keyword>
<protein>
    <submittedName>
        <fullName evidence="9">Membrane protein YdfJ</fullName>
    </submittedName>
</protein>
<feature type="domain" description="SSD" evidence="8">
    <location>
        <begin position="191"/>
        <end position="324"/>
    </location>
</feature>
<keyword evidence="4 7" id="KW-0812">Transmembrane</keyword>
<dbReference type="PROSITE" id="PS50156">
    <property type="entry name" value="SSD"/>
    <property type="match status" value="2"/>
</dbReference>
<evidence type="ECO:0000256" key="7">
    <source>
        <dbReference type="SAM" id="Phobius"/>
    </source>
</evidence>
<proteinExistence type="inferred from homology"/>
<dbReference type="PANTHER" id="PTHR33406:SF11">
    <property type="entry name" value="MEMBRANE PROTEIN SCO6666-RELATED"/>
    <property type="match status" value="1"/>
</dbReference>
<dbReference type="Gene3D" id="1.20.1640.10">
    <property type="entry name" value="Multidrug efflux transporter AcrB transmembrane domain"/>
    <property type="match status" value="2"/>
</dbReference>
<dbReference type="GO" id="GO:0005886">
    <property type="term" value="C:plasma membrane"/>
    <property type="evidence" value="ECO:0007669"/>
    <property type="project" value="UniProtKB-SubCell"/>
</dbReference>
<dbReference type="InterPro" id="IPR000731">
    <property type="entry name" value="SSD"/>
</dbReference>